<dbReference type="InterPro" id="IPR012910">
    <property type="entry name" value="Plug_dom"/>
</dbReference>
<dbReference type="NCBIfam" id="TIGR04056">
    <property type="entry name" value="OMP_RagA_SusC"/>
    <property type="match status" value="1"/>
</dbReference>
<gene>
    <name evidence="10" type="ORF">DFQ12_2023</name>
</gene>
<protein>
    <submittedName>
        <fullName evidence="10">TonB-linked SusC/RagA family outer membrane protein</fullName>
    </submittedName>
</protein>
<comment type="caution">
    <text evidence="10">The sequence shown here is derived from an EMBL/GenBank/DDBJ whole genome shotgun (WGS) entry which is preliminary data.</text>
</comment>
<dbReference type="AlphaFoldDB" id="A0A420BKR1"/>
<comment type="similarity">
    <text evidence="7">Belongs to the TonB-dependent receptor family.</text>
</comment>
<evidence type="ECO:0000256" key="1">
    <source>
        <dbReference type="ARBA" id="ARBA00004571"/>
    </source>
</evidence>
<dbReference type="EMBL" id="RAPY01000001">
    <property type="protein sequence ID" value="RKE57146.1"/>
    <property type="molecule type" value="Genomic_DNA"/>
</dbReference>
<dbReference type="InterPro" id="IPR037066">
    <property type="entry name" value="Plug_dom_sf"/>
</dbReference>
<evidence type="ECO:0000256" key="6">
    <source>
        <dbReference type="ARBA" id="ARBA00023237"/>
    </source>
</evidence>
<keyword evidence="11" id="KW-1185">Reference proteome</keyword>
<evidence type="ECO:0000259" key="9">
    <source>
        <dbReference type="Pfam" id="PF07715"/>
    </source>
</evidence>
<comment type="subcellular location">
    <subcellularLocation>
        <location evidence="1 7">Cell outer membrane</location>
        <topology evidence="1 7">Multi-pass membrane protein</topology>
    </subcellularLocation>
</comment>
<dbReference type="Proteomes" id="UP000286246">
    <property type="component" value="Unassembled WGS sequence"/>
</dbReference>
<name>A0A420BKR1_SPHD1</name>
<dbReference type="PROSITE" id="PS52016">
    <property type="entry name" value="TONB_DEPENDENT_REC_3"/>
    <property type="match status" value="1"/>
</dbReference>
<evidence type="ECO:0000256" key="4">
    <source>
        <dbReference type="ARBA" id="ARBA00022692"/>
    </source>
</evidence>
<keyword evidence="5 7" id="KW-0472">Membrane</keyword>
<dbReference type="Gene3D" id="2.40.170.20">
    <property type="entry name" value="TonB-dependent receptor, beta-barrel domain"/>
    <property type="match status" value="1"/>
</dbReference>
<dbReference type="OrthoDB" id="899266at2"/>
<dbReference type="Gene3D" id="2.60.40.1120">
    <property type="entry name" value="Carboxypeptidase-like, regulatory domain"/>
    <property type="match status" value="1"/>
</dbReference>
<dbReference type="Pfam" id="PF07715">
    <property type="entry name" value="Plug"/>
    <property type="match status" value="1"/>
</dbReference>
<evidence type="ECO:0000313" key="11">
    <source>
        <dbReference type="Proteomes" id="UP000286246"/>
    </source>
</evidence>
<keyword evidence="4 7" id="KW-0812">Transmembrane</keyword>
<dbReference type="InterPro" id="IPR023997">
    <property type="entry name" value="TonB-dep_OMP_SusC/RagA_CS"/>
</dbReference>
<proteinExistence type="inferred from homology"/>
<evidence type="ECO:0000256" key="5">
    <source>
        <dbReference type="ARBA" id="ARBA00023136"/>
    </source>
</evidence>
<reference evidence="10 11" key="1">
    <citation type="submission" date="2018-09" db="EMBL/GenBank/DDBJ databases">
        <title>Genomic Encyclopedia of Type Strains, Phase III (KMG-III): the genomes of soil and plant-associated and newly described type strains.</title>
        <authorList>
            <person name="Whitman W."/>
        </authorList>
    </citation>
    <scope>NUCLEOTIDE SEQUENCE [LARGE SCALE GENOMIC DNA]</scope>
    <source>
        <strain evidence="10 11">CECT 7938</strain>
    </source>
</reference>
<evidence type="ECO:0000313" key="10">
    <source>
        <dbReference type="EMBL" id="RKE57146.1"/>
    </source>
</evidence>
<dbReference type="RefSeq" id="WP_120258730.1">
    <property type="nucleotide sequence ID" value="NZ_RAPY01000001.1"/>
</dbReference>
<feature type="signal peptide" evidence="8">
    <location>
        <begin position="1"/>
        <end position="20"/>
    </location>
</feature>
<dbReference type="SUPFAM" id="SSF56935">
    <property type="entry name" value="Porins"/>
    <property type="match status" value="1"/>
</dbReference>
<evidence type="ECO:0000256" key="3">
    <source>
        <dbReference type="ARBA" id="ARBA00022452"/>
    </source>
</evidence>
<dbReference type="FunFam" id="2.170.130.10:FF:000008">
    <property type="entry name" value="SusC/RagA family TonB-linked outer membrane protein"/>
    <property type="match status" value="1"/>
</dbReference>
<sequence>MKRKLLLLAMFLVLQYAALAQSREVKGKVVDAVTQRPLSGVSITAEGAKEGTSSNAEGMFSLDVPTKTSNIRVSYIGYQAQTVRLTGENLLITLTSQQNELSEVVVVGYGTQKKKDVTGSISTIGAKDIGGRQTVQISESLQGAVPGVSVTRSNGAPGAGSSILIRGITSLNNNSPLIIVDGVPVSNIDNINPNDVDNISVLKDASSASIYGSRGAAGVILVTTKRGKSGKSSLDYTFEYGLQKATAMPEYVGIQDYFRYFNERSRNDGGTNIRTDEFIDTYLENNAKDPDAFPNTNWQDVIFHKKYAPRKRHDLVLTSGTEKLKTKASFGYANSDALYDNYNYERFLFRLNNDLQISSTLSANVDLSYKRTNTQTPTYNPVYDSRIYPAFYDDYYSDGRYAPGKEGANPIANVLEGGTADGKLNQLQGRIGLNYKPTKGLTLSALISPTFDFDKSKTYNKQIKYYDKEDHARQIYVRGASTTLSESRTERYTINGQLLANYTASIANDHHLDALIGYEENYDNTENLGAARDGFPLLGYPYLDAGSTQLWSNSGNAREAGLHSYFSRLQYNYKNKYYLQGNIRIDQSSRFANEYRTATFPSFSGGWVLSKEKFLKGIRSINFLRLRGGWGRAGNERIGDYPYQANLTTTTALVYQNGVVVPVVGAGQQVYAIPDISWETTQSTDIGLDASFFDSRLNIAATYYRKKTFDILLPLDIPLYVGYDKPDQNAGTLAVNGWEFEATWKSKLGQVEYSIAVNASDAKSRIGDLKGTQTLGDQLIRKGSEYNEWFGYRYDGIFQNAAEVTAGPVANASTKPGDFRFEDINGDGKITPDDKVTLGGALPRYQFGGNIRLDYKGFDFALVFQGVGKKLTRRTSESIQPFLSAFGNVPAEMVGKFWSANNTEAQNLAAFYPRLSNNSNPQNYALSNHWLMNGSYFRLKNLTLGYTLKQKFINKVGLQSLRLFASANDLFSLSHFPKYIDPEAGDFAYPIVTTYMVGASVSF</sequence>
<keyword evidence="6 7" id="KW-0998">Cell outer membrane</keyword>
<organism evidence="10 11">
    <name type="scientific">Sphingobacterium detergens</name>
    <dbReference type="NCBI Taxonomy" id="1145106"/>
    <lineage>
        <taxon>Bacteria</taxon>
        <taxon>Pseudomonadati</taxon>
        <taxon>Bacteroidota</taxon>
        <taxon>Sphingobacteriia</taxon>
        <taxon>Sphingobacteriales</taxon>
        <taxon>Sphingobacteriaceae</taxon>
        <taxon>Sphingobacterium</taxon>
    </lineage>
</organism>
<dbReference type="InterPro" id="IPR008969">
    <property type="entry name" value="CarboxyPept-like_regulatory"/>
</dbReference>
<evidence type="ECO:0000256" key="8">
    <source>
        <dbReference type="SAM" id="SignalP"/>
    </source>
</evidence>
<keyword evidence="2 7" id="KW-0813">Transport</keyword>
<keyword evidence="3 7" id="KW-1134">Transmembrane beta strand</keyword>
<accession>A0A420BKR1</accession>
<dbReference type="SUPFAM" id="SSF49464">
    <property type="entry name" value="Carboxypeptidase regulatory domain-like"/>
    <property type="match status" value="1"/>
</dbReference>
<evidence type="ECO:0000256" key="7">
    <source>
        <dbReference type="PROSITE-ProRule" id="PRU01360"/>
    </source>
</evidence>
<dbReference type="GO" id="GO:0009279">
    <property type="term" value="C:cell outer membrane"/>
    <property type="evidence" value="ECO:0007669"/>
    <property type="project" value="UniProtKB-SubCell"/>
</dbReference>
<dbReference type="InterPro" id="IPR036942">
    <property type="entry name" value="Beta-barrel_TonB_sf"/>
</dbReference>
<dbReference type="Gene3D" id="2.170.130.10">
    <property type="entry name" value="TonB-dependent receptor, plug domain"/>
    <property type="match status" value="1"/>
</dbReference>
<dbReference type="Pfam" id="PF13715">
    <property type="entry name" value="CarbopepD_reg_2"/>
    <property type="match status" value="1"/>
</dbReference>
<dbReference type="NCBIfam" id="TIGR04057">
    <property type="entry name" value="SusC_RagA_signa"/>
    <property type="match status" value="1"/>
</dbReference>
<keyword evidence="8" id="KW-0732">Signal</keyword>
<feature type="domain" description="TonB-dependent receptor plug" evidence="9">
    <location>
        <begin position="113"/>
        <end position="219"/>
    </location>
</feature>
<evidence type="ECO:0000256" key="2">
    <source>
        <dbReference type="ARBA" id="ARBA00022448"/>
    </source>
</evidence>
<dbReference type="InterPro" id="IPR023996">
    <property type="entry name" value="TonB-dep_OMP_SusC/RagA"/>
</dbReference>
<feature type="chain" id="PRO_5019287179" evidence="8">
    <location>
        <begin position="21"/>
        <end position="1003"/>
    </location>
</feature>
<dbReference type="InterPro" id="IPR039426">
    <property type="entry name" value="TonB-dep_rcpt-like"/>
</dbReference>